<dbReference type="RefSeq" id="WP_085275996.1">
    <property type="nucleotide sequence ID" value="NZ_FXAG01000007.1"/>
</dbReference>
<evidence type="ECO:0000259" key="3">
    <source>
        <dbReference type="Pfam" id="PF00497"/>
    </source>
</evidence>
<dbReference type="PANTHER" id="PTHR35936:SF6">
    <property type="entry name" value="AMINO ACID ABC TRANSPORTER SUBSTRATE-BINDING PAAT FAMILY PROTEIN"/>
    <property type="match status" value="1"/>
</dbReference>
<sequence>MKRSLVVVAGLLLGQAAAADPKELVILLDDSTEMPQAEISGSRVWRGIHHDLGRALAKELGKRPRFLVLPRQRIPAALESGQADLICMYLPAWLPGPFDWTQPFLPNADIVVTSHRETRPRRIEALAGQPIGTLLGFRYPELEARLGSRFVRDDAPNASSNLHKLQAGRTRHAVVNLLYLSYQEKLGLDAATLYPPLVLRRYQAGCALSRQGSVSLRQVDEAIDTLRRQHTVSQIYRKYR</sequence>
<feature type="chain" id="PRO_5012531689" evidence="2">
    <location>
        <begin position="19"/>
        <end position="240"/>
    </location>
</feature>
<dbReference type="Pfam" id="PF00497">
    <property type="entry name" value="SBP_bac_3"/>
    <property type="match status" value="1"/>
</dbReference>
<evidence type="ECO:0000313" key="4">
    <source>
        <dbReference type="EMBL" id="SMF17492.1"/>
    </source>
</evidence>
<name>A0A1Y6BRR2_9NEIS</name>
<keyword evidence="5" id="KW-1185">Reference proteome</keyword>
<dbReference type="PANTHER" id="PTHR35936">
    <property type="entry name" value="MEMBRANE-BOUND LYTIC MUREIN TRANSGLYCOSYLASE F"/>
    <property type="match status" value="1"/>
</dbReference>
<proteinExistence type="predicted"/>
<dbReference type="AlphaFoldDB" id="A0A1Y6BRR2"/>
<organism evidence="4 5">
    <name type="scientific">Pseudogulbenkiania subflava DSM 22618</name>
    <dbReference type="NCBI Taxonomy" id="1123014"/>
    <lineage>
        <taxon>Bacteria</taxon>
        <taxon>Pseudomonadati</taxon>
        <taxon>Pseudomonadota</taxon>
        <taxon>Betaproteobacteria</taxon>
        <taxon>Neisseriales</taxon>
        <taxon>Chromobacteriaceae</taxon>
        <taxon>Pseudogulbenkiania</taxon>
    </lineage>
</organism>
<reference evidence="5" key="1">
    <citation type="submission" date="2017-04" db="EMBL/GenBank/DDBJ databases">
        <authorList>
            <person name="Varghese N."/>
            <person name="Submissions S."/>
        </authorList>
    </citation>
    <scope>NUCLEOTIDE SEQUENCE [LARGE SCALE GENOMIC DNA]</scope>
    <source>
        <strain evidence="5">DSM 22618</strain>
    </source>
</reference>
<dbReference type="STRING" id="1123014.SAMN02745746_01706"/>
<gene>
    <name evidence="4" type="ORF">SAMN02745746_01706</name>
</gene>
<feature type="domain" description="Solute-binding protein family 3/N-terminal" evidence="3">
    <location>
        <begin position="41"/>
        <end position="239"/>
    </location>
</feature>
<feature type="signal peptide" evidence="2">
    <location>
        <begin position="1"/>
        <end position="18"/>
    </location>
</feature>
<dbReference type="Proteomes" id="UP000192920">
    <property type="component" value="Unassembled WGS sequence"/>
</dbReference>
<evidence type="ECO:0000313" key="5">
    <source>
        <dbReference type="Proteomes" id="UP000192920"/>
    </source>
</evidence>
<dbReference type="Gene3D" id="3.40.190.10">
    <property type="entry name" value="Periplasmic binding protein-like II"/>
    <property type="match status" value="2"/>
</dbReference>
<evidence type="ECO:0000256" key="2">
    <source>
        <dbReference type="SAM" id="SignalP"/>
    </source>
</evidence>
<dbReference type="SUPFAM" id="SSF53850">
    <property type="entry name" value="Periplasmic binding protein-like II"/>
    <property type="match status" value="1"/>
</dbReference>
<evidence type="ECO:0000256" key="1">
    <source>
        <dbReference type="ARBA" id="ARBA00022729"/>
    </source>
</evidence>
<dbReference type="InterPro" id="IPR001638">
    <property type="entry name" value="Solute-binding_3/MltF_N"/>
</dbReference>
<protein>
    <submittedName>
        <fullName evidence="4">Polar amino acid transport system substrate-binding protein</fullName>
    </submittedName>
</protein>
<dbReference type="EMBL" id="FXAG01000007">
    <property type="protein sequence ID" value="SMF17492.1"/>
    <property type="molecule type" value="Genomic_DNA"/>
</dbReference>
<keyword evidence="1 2" id="KW-0732">Signal</keyword>
<accession>A0A1Y6BRR2</accession>